<proteinExistence type="predicted"/>
<gene>
    <name evidence="2" type="ORF">OJ962_21805</name>
</gene>
<protein>
    <submittedName>
        <fullName evidence="2">Uncharacterized protein</fullName>
    </submittedName>
</protein>
<keyword evidence="3" id="KW-1185">Reference proteome</keyword>
<keyword evidence="1" id="KW-0472">Membrane</keyword>
<keyword evidence="1" id="KW-1133">Transmembrane helix</keyword>
<reference evidence="2" key="1">
    <citation type="submission" date="2022-10" db="EMBL/GenBank/DDBJ databases">
        <title>The WGS of Solirubrobacter sp. CPCC 204708.</title>
        <authorList>
            <person name="Jiang Z."/>
        </authorList>
    </citation>
    <scope>NUCLEOTIDE SEQUENCE</scope>
    <source>
        <strain evidence="2">CPCC 204708</strain>
    </source>
</reference>
<evidence type="ECO:0000256" key="1">
    <source>
        <dbReference type="SAM" id="Phobius"/>
    </source>
</evidence>
<comment type="caution">
    <text evidence="2">The sequence shown here is derived from an EMBL/GenBank/DDBJ whole genome shotgun (WGS) entry which is preliminary data.</text>
</comment>
<dbReference type="RefSeq" id="WP_270006597.1">
    <property type="nucleotide sequence ID" value="NZ_JAPCID010000034.1"/>
</dbReference>
<evidence type="ECO:0000313" key="2">
    <source>
        <dbReference type="EMBL" id="MDA0140151.1"/>
    </source>
</evidence>
<feature type="transmembrane region" description="Helical" evidence="1">
    <location>
        <begin position="49"/>
        <end position="68"/>
    </location>
</feature>
<evidence type="ECO:0000313" key="3">
    <source>
        <dbReference type="Proteomes" id="UP001147700"/>
    </source>
</evidence>
<keyword evidence="1" id="KW-0812">Transmembrane</keyword>
<dbReference type="Proteomes" id="UP001147700">
    <property type="component" value="Unassembled WGS sequence"/>
</dbReference>
<organism evidence="2 3">
    <name type="scientific">Solirubrobacter deserti</name>
    <dbReference type="NCBI Taxonomy" id="2282478"/>
    <lineage>
        <taxon>Bacteria</taxon>
        <taxon>Bacillati</taxon>
        <taxon>Actinomycetota</taxon>
        <taxon>Thermoleophilia</taxon>
        <taxon>Solirubrobacterales</taxon>
        <taxon>Solirubrobacteraceae</taxon>
        <taxon>Solirubrobacter</taxon>
    </lineage>
</organism>
<accession>A0ABT4RPC0</accession>
<dbReference type="EMBL" id="JAPCID010000034">
    <property type="protein sequence ID" value="MDA0140151.1"/>
    <property type="molecule type" value="Genomic_DNA"/>
</dbReference>
<name>A0ABT4RPC0_9ACTN</name>
<sequence>MATIGDAPPVEHPTAILAPTTEFHAAAPPYAPPARRTPAWRRRRGGRRVMSRVLLVAIVAAVAVWTAGVGGELFGLLREGASARAVPAEGGSLLRAVALERALTGIPDGARVETLRVTTDHLDARVVVNGRVRLVRVTSKGLVTDLPAAEKPTGEAVRVDPRAPARIVRTVTRRTNRRVTSISHVALEGTRWQLTFSDGAQFSANVHGRDVHRG</sequence>